<dbReference type="InterPro" id="IPR011704">
    <property type="entry name" value="ATPase_dyneun-rel_AAA"/>
</dbReference>
<feature type="domain" description="AAA+ ATPase" evidence="1">
    <location>
        <begin position="26"/>
        <end position="174"/>
    </location>
</feature>
<dbReference type="GO" id="GO:0005524">
    <property type="term" value="F:ATP binding"/>
    <property type="evidence" value="ECO:0007669"/>
    <property type="project" value="InterPro"/>
</dbReference>
<organism evidence="2 3">
    <name type="scientific">Shouchella clausii</name>
    <name type="common">Alkalihalobacillus clausii</name>
    <dbReference type="NCBI Taxonomy" id="79880"/>
    <lineage>
        <taxon>Bacteria</taxon>
        <taxon>Bacillati</taxon>
        <taxon>Bacillota</taxon>
        <taxon>Bacilli</taxon>
        <taxon>Bacillales</taxon>
        <taxon>Bacillaceae</taxon>
        <taxon>Shouchella</taxon>
    </lineage>
</organism>
<dbReference type="Proteomes" id="UP000216133">
    <property type="component" value="Unassembled WGS sequence"/>
</dbReference>
<evidence type="ECO:0000313" key="3">
    <source>
        <dbReference type="Proteomes" id="UP000216133"/>
    </source>
</evidence>
<dbReference type="GO" id="GO:0016887">
    <property type="term" value="F:ATP hydrolysis activity"/>
    <property type="evidence" value="ECO:0007669"/>
    <property type="project" value="InterPro"/>
</dbReference>
<dbReference type="SUPFAM" id="SSF52540">
    <property type="entry name" value="P-loop containing nucleoside triphosphate hydrolases"/>
    <property type="match status" value="1"/>
</dbReference>
<dbReference type="SMART" id="SM00382">
    <property type="entry name" value="AAA"/>
    <property type="match status" value="1"/>
</dbReference>
<dbReference type="EMBL" id="NPBS01000018">
    <property type="protein sequence ID" value="PAF27281.1"/>
    <property type="molecule type" value="Genomic_DNA"/>
</dbReference>
<dbReference type="Pfam" id="PF07728">
    <property type="entry name" value="AAA_5"/>
    <property type="match status" value="1"/>
</dbReference>
<dbReference type="InterPro" id="IPR027417">
    <property type="entry name" value="P-loop_NTPase"/>
</dbReference>
<reference evidence="2 3" key="1">
    <citation type="submission" date="2017-07" db="EMBL/GenBank/DDBJ databases">
        <title>Isolation and whole genome analysis of endospore-forming bacteria from heroin.</title>
        <authorList>
            <person name="Kalinowski J."/>
            <person name="Ahrens B."/>
            <person name="Al-Dilaimi A."/>
            <person name="Winkler A."/>
            <person name="Wibberg D."/>
            <person name="Schleenbecker U."/>
            <person name="Ruckert C."/>
            <person name="Wolfel R."/>
            <person name="Grass G."/>
        </authorList>
    </citation>
    <scope>NUCLEOTIDE SEQUENCE [LARGE SCALE GENOMIC DNA]</scope>
    <source>
        <strain evidence="2 3">7523-2</strain>
    </source>
</reference>
<protein>
    <recommendedName>
        <fullName evidence="1">AAA+ ATPase domain-containing protein</fullName>
    </recommendedName>
</protein>
<gene>
    <name evidence="2" type="ORF">CHH61_03910</name>
</gene>
<dbReference type="RefSeq" id="WP_062751007.1">
    <property type="nucleotide sequence ID" value="NZ_NPBS01000018.1"/>
</dbReference>
<sequence>MKSTLTFEQVKPLIEADLRAGQTLRSGQTPALIGEPGIGKSSLIEDLSRTFKTKVFTLPVNQLADRADLTGVRMTQSENGKWRQEAFPHSTIMDAIEYASDHPDENPILFLDEFNRAPSDITSSILSFTTLRRVGTINFPDNLRLVVAGNDKGNVTGLDQASISRFAVYHVRPDLDTFLSIQSLNPFVTDVLTKHPEDLMAMEVAETNQDGGSDDDDDDTEKDVMSEFEFIEGDNFAQITCPRTISYASEWLNNLGIDKSGSDKEKDVLGQLFTDMTDESNVLLAGIQAHVGNTTFALHLFDEINTHFNSMLSATHVSNQPVLKDLRPKQDIINTLSRAQDVQSVEQLIDTMSEKDRLDTLVWLTETASTKEINNNQAVTAFMSNAPHHIAQLDNKAIQNLMKVLPDSTKVAENAVKAMLNSTAPVMNQWRGMIQSVMEQD</sequence>
<name>A0A268S6H6_SHOCL</name>
<evidence type="ECO:0000259" key="1">
    <source>
        <dbReference type="SMART" id="SM00382"/>
    </source>
</evidence>
<evidence type="ECO:0000313" key="2">
    <source>
        <dbReference type="EMBL" id="PAF27281.1"/>
    </source>
</evidence>
<proteinExistence type="predicted"/>
<dbReference type="AlphaFoldDB" id="A0A268S6H6"/>
<dbReference type="InterPro" id="IPR003593">
    <property type="entry name" value="AAA+_ATPase"/>
</dbReference>
<accession>A0A268S6H6</accession>
<comment type="caution">
    <text evidence="2">The sequence shown here is derived from an EMBL/GenBank/DDBJ whole genome shotgun (WGS) entry which is preliminary data.</text>
</comment>
<dbReference type="Gene3D" id="3.40.50.300">
    <property type="entry name" value="P-loop containing nucleotide triphosphate hydrolases"/>
    <property type="match status" value="1"/>
</dbReference>